<feature type="transmembrane region" description="Helical" evidence="5">
    <location>
        <begin position="113"/>
        <end position="132"/>
    </location>
</feature>
<evidence type="ECO:0000313" key="7">
    <source>
        <dbReference type="EMBL" id="CAA9534883.1"/>
    </source>
</evidence>
<dbReference type="PANTHER" id="PTHR31310">
    <property type="match status" value="1"/>
</dbReference>
<evidence type="ECO:0000256" key="2">
    <source>
        <dbReference type="ARBA" id="ARBA00022692"/>
    </source>
</evidence>
<dbReference type="EMBL" id="CADCVS010000539">
    <property type="protein sequence ID" value="CAA9534883.1"/>
    <property type="molecule type" value="Genomic_DNA"/>
</dbReference>
<comment type="subcellular location">
    <subcellularLocation>
        <location evidence="1">Membrane</location>
        <topology evidence="1">Multi-pass membrane protein</topology>
    </subcellularLocation>
</comment>
<name>A0A6J4TXE8_9ACTN</name>
<feature type="transmembrane region" description="Helical" evidence="5">
    <location>
        <begin position="195"/>
        <end position="212"/>
    </location>
</feature>
<feature type="transmembrane region" description="Helical" evidence="5">
    <location>
        <begin position="218"/>
        <end position="240"/>
    </location>
</feature>
<proteinExistence type="predicted"/>
<keyword evidence="3 5" id="KW-1133">Transmembrane helix</keyword>
<accession>A0A6J4TXE8</accession>
<reference evidence="7" key="1">
    <citation type="submission" date="2020-02" db="EMBL/GenBank/DDBJ databases">
        <authorList>
            <person name="Meier V. D."/>
        </authorList>
    </citation>
    <scope>NUCLEOTIDE SEQUENCE</scope>
    <source>
        <strain evidence="7">AVDCRST_MAG30</strain>
    </source>
</reference>
<feature type="transmembrane region" description="Helical" evidence="5">
    <location>
        <begin position="20"/>
        <end position="41"/>
    </location>
</feature>
<dbReference type="PANTHER" id="PTHR31310:SF7">
    <property type="entry name" value="PA-PHOSPHATASE RELATED-FAMILY PROTEIN DDB_G0268928"/>
    <property type="match status" value="1"/>
</dbReference>
<keyword evidence="4 5" id="KW-0472">Membrane</keyword>
<gene>
    <name evidence="7" type="ORF">AVDCRST_MAG30-4128</name>
</gene>
<dbReference type="InterPro" id="IPR026841">
    <property type="entry name" value="Aur1/Ipt1"/>
</dbReference>
<feature type="transmembrane region" description="Helical" evidence="5">
    <location>
        <begin position="164"/>
        <end position="183"/>
    </location>
</feature>
<evidence type="ECO:0000259" key="6">
    <source>
        <dbReference type="Pfam" id="PF14378"/>
    </source>
</evidence>
<dbReference type="CDD" id="cd03386">
    <property type="entry name" value="PAP2_Aur1_like"/>
    <property type="match status" value="1"/>
</dbReference>
<dbReference type="Pfam" id="PF14378">
    <property type="entry name" value="PAP2_3"/>
    <property type="match status" value="1"/>
</dbReference>
<evidence type="ECO:0000256" key="3">
    <source>
        <dbReference type="ARBA" id="ARBA00022989"/>
    </source>
</evidence>
<protein>
    <submittedName>
        <fullName evidence="7">FIG00761799: membrane protein</fullName>
    </submittedName>
</protein>
<sequence>MRARTQAFAARFLPGGWTDLGRQLLLFCGAYYLYRLVRGLVDGRAAQAFHNAREIISLEQSLNLFVEPAVHAWASGTAWIIDFASWMYVNSHFTVTVVTLAWIYLYRNSAFYFVRNMFMAAMGMALLMYVLYPTAPPRFMPELGFADSVAEFTRVGSDSAVANVLFNPYAAVPSMHVCFALMLSIPMARMVHRRWVAAVWLAYPAVVSFVVVATANHWWLDAAIGAGVAAVSAWFASMLVRALPHAWAFQVQPRGAPA</sequence>
<keyword evidence="2 5" id="KW-0812">Transmembrane</keyword>
<evidence type="ECO:0000256" key="4">
    <source>
        <dbReference type="ARBA" id="ARBA00023136"/>
    </source>
</evidence>
<dbReference type="GO" id="GO:0016020">
    <property type="term" value="C:membrane"/>
    <property type="evidence" value="ECO:0007669"/>
    <property type="project" value="UniProtKB-SubCell"/>
</dbReference>
<dbReference type="AlphaFoldDB" id="A0A6J4TXE8"/>
<evidence type="ECO:0000256" key="1">
    <source>
        <dbReference type="ARBA" id="ARBA00004141"/>
    </source>
</evidence>
<dbReference type="InterPro" id="IPR052185">
    <property type="entry name" value="IPC_Synthase-Related"/>
</dbReference>
<feature type="domain" description="Inositolphosphotransferase Aur1/Ipt1" evidence="6">
    <location>
        <begin position="53"/>
        <end position="234"/>
    </location>
</feature>
<organism evidence="7">
    <name type="scientific">uncultured Solirubrobacteraceae bacterium</name>
    <dbReference type="NCBI Taxonomy" id="1162706"/>
    <lineage>
        <taxon>Bacteria</taxon>
        <taxon>Bacillati</taxon>
        <taxon>Actinomycetota</taxon>
        <taxon>Thermoleophilia</taxon>
        <taxon>Solirubrobacterales</taxon>
        <taxon>Solirubrobacteraceae</taxon>
        <taxon>environmental samples</taxon>
    </lineage>
</organism>
<evidence type="ECO:0000256" key="5">
    <source>
        <dbReference type="SAM" id="Phobius"/>
    </source>
</evidence>
<feature type="transmembrane region" description="Helical" evidence="5">
    <location>
        <begin position="87"/>
        <end position="106"/>
    </location>
</feature>